<dbReference type="AlphaFoldDB" id="A0A075MP96"/>
<feature type="transmembrane region" description="Helical" evidence="1">
    <location>
        <begin position="43"/>
        <end position="63"/>
    </location>
</feature>
<feature type="transmembrane region" description="Helical" evidence="1">
    <location>
        <begin position="12"/>
        <end position="31"/>
    </location>
</feature>
<evidence type="ECO:0000313" key="3">
    <source>
        <dbReference type="Proteomes" id="UP000028194"/>
    </source>
</evidence>
<dbReference type="EMBL" id="CP007174">
    <property type="protein sequence ID" value="AIF82980.1"/>
    <property type="molecule type" value="Genomic_DNA"/>
</dbReference>
<sequence length="94" mass="10283">MLTLLTKNKKVVQNTGMFFLVLGTSIHAFNVANLMTPGLSHTWSAIAIMGFVPTAGSQVGGKIRKQAANVRRRKRLYSKLSMLGSEDRNVVPLP</sequence>
<protein>
    <submittedName>
        <fullName evidence="2">Uncharacterized protein</fullName>
    </submittedName>
</protein>
<reference evidence="2 3" key="1">
    <citation type="journal article" date="2014" name="PLoS ONE">
        <title>Genome Sequence of Candidatus Nitrososphaera evergladensis from Group I.1b Enriched from Everglades Soil Reveals Novel Genomic Features of the Ammonia-Oxidizing Archaea.</title>
        <authorList>
            <person name="Zhalnina K.V."/>
            <person name="Dias R."/>
            <person name="Leonard M.T."/>
            <person name="Dorr de Quadros P."/>
            <person name="Camargo F.A."/>
            <person name="Drew J.C."/>
            <person name="Farmerie W.G."/>
            <person name="Daroub S.H."/>
            <person name="Triplett E.W."/>
        </authorList>
    </citation>
    <scope>NUCLEOTIDE SEQUENCE [LARGE SCALE GENOMIC DNA]</scope>
    <source>
        <strain evidence="2 3">SR1</strain>
    </source>
</reference>
<accession>A0A075MP96</accession>
<dbReference type="KEGG" id="nev:NTE_00904"/>
<evidence type="ECO:0000313" key="2">
    <source>
        <dbReference type="EMBL" id="AIF82980.1"/>
    </source>
</evidence>
<dbReference type="Proteomes" id="UP000028194">
    <property type="component" value="Chromosome"/>
</dbReference>
<evidence type="ECO:0000256" key="1">
    <source>
        <dbReference type="SAM" id="Phobius"/>
    </source>
</evidence>
<keyword evidence="3" id="KW-1185">Reference proteome</keyword>
<name>A0A075MP96_9ARCH</name>
<keyword evidence="1" id="KW-1133">Transmembrane helix</keyword>
<organism evidence="2 3">
    <name type="scientific">Candidatus Nitrososphaera evergladensis SR1</name>
    <dbReference type="NCBI Taxonomy" id="1459636"/>
    <lineage>
        <taxon>Archaea</taxon>
        <taxon>Nitrososphaerota</taxon>
        <taxon>Nitrososphaeria</taxon>
        <taxon>Nitrososphaerales</taxon>
        <taxon>Nitrososphaeraceae</taxon>
        <taxon>Nitrososphaera</taxon>
    </lineage>
</organism>
<gene>
    <name evidence="2" type="ORF">NTE_00904</name>
</gene>
<proteinExistence type="predicted"/>
<dbReference type="HOGENOM" id="CLU_2447521_0_0_2"/>
<keyword evidence="1" id="KW-0812">Transmembrane</keyword>
<keyword evidence="1" id="KW-0472">Membrane</keyword>